<name>A0AAN7D251_9PEZI</name>
<organism evidence="2 3">
    <name type="scientific">Corynascus novoguineensis</name>
    <dbReference type="NCBI Taxonomy" id="1126955"/>
    <lineage>
        <taxon>Eukaryota</taxon>
        <taxon>Fungi</taxon>
        <taxon>Dikarya</taxon>
        <taxon>Ascomycota</taxon>
        <taxon>Pezizomycotina</taxon>
        <taxon>Sordariomycetes</taxon>
        <taxon>Sordariomycetidae</taxon>
        <taxon>Sordariales</taxon>
        <taxon>Chaetomiaceae</taxon>
        <taxon>Corynascus</taxon>
    </lineage>
</organism>
<sequence>MQRLWELDTTSRTSHLESRVKALDKLLKQPPILSEMAMDPALVRLGNMVSNRYKYFRWTKRTARITFVYVAIIPAIVGYLGYQNDGLWDLRAKRRGDFIHER</sequence>
<keyword evidence="3" id="KW-1185">Reference proteome</keyword>
<reference evidence="2" key="1">
    <citation type="journal article" date="2023" name="Mol. Phylogenet. Evol.">
        <title>Genome-scale phylogeny and comparative genomics of the fungal order Sordariales.</title>
        <authorList>
            <person name="Hensen N."/>
            <person name="Bonometti L."/>
            <person name="Westerberg I."/>
            <person name="Brannstrom I.O."/>
            <person name="Guillou S."/>
            <person name="Cros-Aarteil S."/>
            <person name="Calhoun S."/>
            <person name="Haridas S."/>
            <person name="Kuo A."/>
            <person name="Mondo S."/>
            <person name="Pangilinan J."/>
            <person name="Riley R."/>
            <person name="LaButti K."/>
            <person name="Andreopoulos B."/>
            <person name="Lipzen A."/>
            <person name="Chen C."/>
            <person name="Yan M."/>
            <person name="Daum C."/>
            <person name="Ng V."/>
            <person name="Clum A."/>
            <person name="Steindorff A."/>
            <person name="Ohm R.A."/>
            <person name="Martin F."/>
            <person name="Silar P."/>
            <person name="Natvig D.O."/>
            <person name="Lalanne C."/>
            <person name="Gautier V."/>
            <person name="Ament-Velasquez S.L."/>
            <person name="Kruys A."/>
            <person name="Hutchinson M.I."/>
            <person name="Powell A.J."/>
            <person name="Barry K."/>
            <person name="Miller A.N."/>
            <person name="Grigoriev I.V."/>
            <person name="Debuchy R."/>
            <person name="Gladieux P."/>
            <person name="Hiltunen Thoren M."/>
            <person name="Johannesson H."/>
        </authorList>
    </citation>
    <scope>NUCLEOTIDE SEQUENCE</scope>
    <source>
        <strain evidence="2">CBS 359.72</strain>
    </source>
</reference>
<evidence type="ECO:0000256" key="1">
    <source>
        <dbReference type="SAM" id="Phobius"/>
    </source>
</evidence>
<dbReference type="EMBL" id="MU857601">
    <property type="protein sequence ID" value="KAK4252336.1"/>
    <property type="molecule type" value="Genomic_DNA"/>
</dbReference>
<dbReference type="PANTHER" id="PTHR39476:SF1">
    <property type="entry name" value="NADH DEHYDROGENASE [UBIQUINONE] 1 BETA SUBCOMPLEX SUBUNIT 4"/>
    <property type="match status" value="1"/>
</dbReference>
<proteinExistence type="predicted"/>
<keyword evidence="1" id="KW-1133">Transmembrane helix</keyword>
<gene>
    <name evidence="2" type="ORF">C7999DRAFT_27062</name>
</gene>
<comment type="caution">
    <text evidence="2">The sequence shown here is derived from an EMBL/GenBank/DDBJ whole genome shotgun (WGS) entry which is preliminary data.</text>
</comment>
<dbReference type="PANTHER" id="PTHR39476">
    <property type="entry name" value="NADH:UBIQUINONE OXIDOREDUCTASE 6.6KD SUBUNIT"/>
    <property type="match status" value="1"/>
</dbReference>
<evidence type="ECO:0000313" key="3">
    <source>
        <dbReference type="Proteomes" id="UP001303647"/>
    </source>
</evidence>
<evidence type="ECO:0000313" key="2">
    <source>
        <dbReference type="EMBL" id="KAK4252336.1"/>
    </source>
</evidence>
<reference evidence="2" key="2">
    <citation type="submission" date="2023-05" db="EMBL/GenBank/DDBJ databases">
        <authorList>
            <consortium name="Lawrence Berkeley National Laboratory"/>
            <person name="Steindorff A."/>
            <person name="Hensen N."/>
            <person name="Bonometti L."/>
            <person name="Westerberg I."/>
            <person name="Brannstrom I.O."/>
            <person name="Guillou S."/>
            <person name="Cros-Aarteil S."/>
            <person name="Calhoun S."/>
            <person name="Haridas S."/>
            <person name="Kuo A."/>
            <person name="Mondo S."/>
            <person name="Pangilinan J."/>
            <person name="Riley R."/>
            <person name="Labutti K."/>
            <person name="Andreopoulos B."/>
            <person name="Lipzen A."/>
            <person name="Chen C."/>
            <person name="Yanf M."/>
            <person name="Daum C."/>
            <person name="Ng V."/>
            <person name="Clum A."/>
            <person name="Ohm R."/>
            <person name="Martin F."/>
            <person name="Silar P."/>
            <person name="Natvig D."/>
            <person name="Lalanne C."/>
            <person name="Gautier V."/>
            <person name="Ament-Velasquez S.L."/>
            <person name="Kruys A."/>
            <person name="Hutchinson M.I."/>
            <person name="Powell A.J."/>
            <person name="Barry K."/>
            <person name="Miller A.N."/>
            <person name="Grigoriev I.V."/>
            <person name="Debuchy R."/>
            <person name="Gladieux P."/>
            <person name="Thoren M.H."/>
            <person name="Johannesson H."/>
        </authorList>
    </citation>
    <scope>NUCLEOTIDE SEQUENCE</scope>
    <source>
        <strain evidence="2">CBS 359.72</strain>
    </source>
</reference>
<accession>A0AAN7D251</accession>
<dbReference type="Proteomes" id="UP001303647">
    <property type="component" value="Unassembled WGS sequence"/>
</dbReference>
<keyword evidence="1" id="KW-0472">Membrane</keyword>
<protein>
    <recommendedName>
        <fullName evidence="4">NADH dehydrogenase [ubiquinone] 1 beta subcomplex subunit 4</fullName>
    </recommendedName>
</protein>
<dbReference type="AlphaFoldDB" id="A0AAN7D251"/>
<feature type="transmembrane region" description="Helical" evidence="1">
    <location>
        <begin position="62"/>
        <end position="82"/>
    </location>
</feature>
<keyword evidence="1" id="KW-0812">Transmembrane</keyword>
<evidence type="ECO:0008006" key="4">
    <source>
        <dbReference type="Google" id="ProtNLM"/>
    </source>
</evidence>